<dbReference type="Pfam" id="PF14441">
    <property type="entry name" value="OTT_1508_deam"/>
    <property type="match status" value="1"/>
</dbReference>
<evidence type="ECO:0000313" key="1">
    <source>
        <dbReference type="EMBL" id="TVY35713.1"/>
    </source>
</evidence>
<dbReference type="OrthoDB" id="4851849at2759"/>
<proteinExistence type="predicted"/>
<keyword evidence="2" id="KW-1185">Reference proteome</keyword>
<dbReference type="Proteomes" id="UP000443090">
    <property type="component" value="Unassembled WGS sequence"/>
</dbReference>
<dbReference type="AlphaFoldDB" id="A0A8H8RLP4"/>
<organism evidence="1 2">
    <name type="scientific">Lachnellula occidentalis</name>
    <dbReference type="NCBI Taxonomy" id="215460"/>
    <lineage>
        <taxon>Eukaryota</taxon>
        <taxon>Fungi</taxon>
        <taxon>Dikarya</taxon>
        <taxon>Ascomycota</taxon>
        <taxon>Pezizomycotina</taxon>
        <taxon>Leotiomycetes</taxon>
        <taxon>Helotiales</taxon>
        <taxon>Lachnaceae</taxon>
        <taxon>Lachnellula</taxon>
    </lineage>
</organism>
<gene>
    <name evidence="1" type="ORF">LOCC1_G005827</name>
</gene>
<protein>
    <submittedName>
        <fullName evidence="1">Uncharacterized protein</fullName>
    </submittedName>
</protein>
<accession>A0A8H8RLP4</accession>
<dbReference type="InterPro" id="IPR027796">
    <property type="entry name" value="OTT_1508_deam-like"/>
</dbReference>
<name>A0A8H8RLP4_9HELO</name>
<dbReference type="EMBL" id="QGMI01000936">
    <property type="protein sequence ID" value="TVY35713.1"/>
    <property type="molecule type" value="Genomic_DNA"/>
</dbReference>
<reference evidence="1 2" key="1">
    <citation type="submission" date="2018-05" db="EMBL/GenBank/DDBJ databases">
        <title>Genome sequencing and assembly of the regulated plant pathogen Lachnellula willkommii and related sister species for the development of diagnostic species identification markers.</title>
        <authorList>
            <person name="Giroux E."/>
            <person name="Bilodeau G."/>
        </authorList>
    </citation>
    <scope>NUCLEOTIDE SEQUENCE [LARGE SCALE GENOMIC DNA]</scope>
    <source>
        <strain evidence="1 2">CBS 160.35</strain>
    </source>
</reference>
<evidence type="ECO:0000313" key="2">
    <source>
        <dbReference type="Proteomes" id="UP000443090"/>
    </source>
</evidence>
<sequence>MSRRDVRTSDPDKSIWLDLTEPVFRQHLVALEERTNAVPLEPRVFTAADWLPPSKTPHTLPLAVEQQVADEFACLVAVEEGAQSVAAVCIEEHAQAPRLTLRFAAMDVSLNDTVQSALEEWSVILSGAAAGNAPLVLDPVEALFHSVIRLHFRRLLARLRSSKWNKPKYLSKSHKKSLWQDMGVLIHRVQFVYAKKERATRALVEKLLGDLTAVYEGFECALGDELTEMEKVVMSSFEFCSAAAVKDYLLRLESSVGARATDQMASALKSLRQIQKIASYRRMSISLVGIAKEYHSLFEGGIALSYLTPYESVPTTIGYEEWATTCHVHAEVQLAVHYDMIPQQKEQLFLKPRAIGISKSLCYLCYRFLLAHQGFFPSRTHGRLYDQWTLPDLAEFDEAIVKRYRNILKDIDEEVCRHTENEPELWRIEPMTSIDVYYTPHQT</sequence>
<comment type="caution">
    <text evidence="1">The sequence shown here is derived from an EMBL/GenBank/DDBJ whole genome shotgun (WGS) entry which is preliminary data.</text>
</comment>